<protein>
    <submittedName>
        <fullName evidence="1">Uncharacterized protein</fullName>
    </submittedName>
</protein>
<gene>
    <name evidence="1" type="ORF">DPMN_156910</name>
</gene>
<evidence type="ECO:0000313" key="1">
    <source>
        <dbReference type="EMBL" id="KAH3803209.1"/>
    </source>
</evidence>
<reference evidence="1" key="2">
    <citation type="submission" date="2020-11" db="EMBL/GenBank/DDBJ databases">
        <authorList>
            <person name="McCartney M.A."/>
            <person name="Auch B."/>
            <person name="Kono T."/>
            <person name="Mallez S."/>
            <person name="Becker A."/>
            <person name="Gohl D.M."/>
            <person name="Silverstein K.A.T."/>
            <person name="Koren S."/>
            <person name="Bechman K.B."/>
            <person name="Herman A."/>
            <person name="Abrahante J.E."/>
            <person name="Garbe J."/>
        </authorList>
    </citation>
    <scope>NUCLEOTIDE SEQUENCE</scope>
    <source>
        <strain evidence="1">Duluth1</strain>
        <tissue evidence="1">Whole animal</tissue>
    </source>
</reference>
<organism evidence="1 2">
    <name type="scientific">Dreissena polymorpha</name>
    <name type="common">Zebra mussel</name>
    <name type="synonym">Mytilus polymorpha</name>
    <dbReference type="NCBI Taxonomy" id="45954"/>
    <lineage>
        <taxon>Eukaryota</taxon>
        <taxon>Metazoa</taxon>
        <taxon>Spiralia</taxon>
        <taxon>Lophotrochozoa</taxon>
        <taxon>Mollusca</taxon>
        <taxon>Bivalvia</taxon>
        <taxon>Autobranchia</taxon>
        <taxon>Heteroconchia</taxon>
        <taxon>Euheterodonta</taxon>
        <taxon>Imparidentia</taxon>
        <taxon>Neoheterodontei</taxon>
        <taxon>Myida</taxon>
        <taxon>Dreissenoidea</taxon>
        <taxon>Dreissenidae</taxon>
        <taxon>Dreissena</taxon>
    </lineage>
</organism>
<reference evidence="1" key="1">
    <citation type="journal article" date="2019" name="bioRxiv">
        <title>The Genome of the Zebra Mussel, Dreissena polymorpha: A Resource for Invasive Species Research.</title>
        <authorList>
            <person name="McCartney M.A."/>
            <person name="Auch B."/>
            <person name="Kono T."/>
            <person name="Mallez S."/>
            <person name="Zhang Y."/>
            <person name="Obille A."/>
            <person name="Becker A."/>
            <person name="Abrahante J.E."/>
            <person name="Garbe J."/>
            <person name="Badalamenti J.P."/>
            <person name="Herman A."/>
            <person name="Mangelson H."/>
            <person name="Liachko I."/>
            <person name="Sullivan S."/>
            <person name="Sone E.D."/>
            <person name="Koren S."/>
            <person name="Silverstein K.A.T."/>
            <person name="Beckman K.B."/>
            <person name="Gohl D.M."/>
        </authorList>
    </citation>
    <scope>NUCLEOTIDE SEQUENCE</scope>
    <source>
        <strain evidence="1">Duluth1</strain>
        <tissue evidence="1">Whole animal</tissue>
    </source>
</reference>
<comment type="caution">
    <text evidence="1">The sequence shown here is derived from an EMBL/GenBank/DDBJ whole genome shotgun (WGS) entry which is preliminary data.</text>
</comment>
<keyword evidence="2" id="KW-1185">Reference proteome</keyword>
<proteinExistence type="predicted"/>
<name>A0A9D4JB84_DREPO</name>
<sequence length="58" mass="6273">MFQNVLPTFDPLKPGLGGSPCERKYSECYFRNVGHIKETAQSDARPSVKSGSIVSGGK</sequence>
<dbReference type="AlphaFoldDB" id="A0A9D4JB84"/>
<dbReference type="EMBL" id="JAIWYP010000007">
    <property type="protein sequence ID" value="KAH3803209.1"/>
    <property type="molecule type" value="Genomic_DNA"/>
</dbReference>
<accession>A0A9D4JB84</accession>
<dbReference type="Proteomes" id="UP000828390">
    <property type="component" value="Unassembled WGS sequence"/>
</dbReference>
<evidence type="ECO:0000313" key="2">
    <source>
        <dbReference type="Proteomes" id="UP000828390"/>
    </source>
</evidence>